<reference evidence="2" key="1">
    <citation type="submission" date="2020-03" db="EMBL/GenBank/DDBJ databases">
        <title>Castanea mollissima Vanexum genome sequencing.</title>
        <authorList>
            <person name="Staton M."/>
        </authorList>
    </citation>
    <scope>NUCLEOTIDE SEQUENCE</scope>
    <source>
        <tissue evidence="2">Leaf</tissue>
    </source>
</reference>
<dbReference type="AlphaFoldDB" id="A0A8J4R435"/>
<protein>
    <submittedName>
        <fullName evidence="2">Uncharacterized protein</fullName>
    </submittedName>
</protein>
<evidence type="ECO:0000313" key="2">
    <source>
        <dbReference type="EMBL" id="KAF3963528.1"/>
    </source>
</evidence>
<dbReference type="PANTHER" id="PTHR35167">
    <property type="entry name" value="OS05G0216466 PROTEIN"/>
    <property type="match status" value="1"/>
</dbReference>
<proteinExistence type="predicted"/>
<comment type="caution">
    <text evidence="2">The sequence shown here is derived from an EMBL/GenBank/DDBJ whole genome shotgun (WGS) entry which is preliminary data.</text>
</comment>
<gene>
    <name evidence="2" type="ORF">CMV_012096</name>
</gene>
<dbReference type="PANTHER" id="PTHR35167:SF3">
    <property type="entry name" value="OS05G0216466 PROTEIN"/>
    <property type="match status" value="1"/>
</dbReference>
<name>A0A8J4R435_9ROSI</name>
<keyword evidence="3" id="KW-1185">Reference proteome</keyword>
<dbReference type="Proteomes" id="UP000737018">
    <property type="component" value="Unassembled WGS sequence"/>
</dbReference>
<dbReference type="EMBL" id="JRKL02001525">
    <property type="protein sequence ID" value="KAF3963528.1"/>
    <property type="molecule type" value="Genomic_DNA"/>
</dbReference>
<organism evidence="2 3">
    <name type="scientific">Castanea mollissima</name>
    <name type="common">Chinese chestnut</name>
    <dbReference type="NCBI Taxonomy" id="60419"/>
    <lineage>
        <taxon>Eukaryota</taxon>
        <taxon>Viridiplantae</taxon>
        <taxon>Streptophyta</taxon>
        <taxon>Embryophyta</taxon>
        <taxon>Tracheophyta</taxon>
        <taxon>Spermatophyta</taxon>
        <taxon>Magnoliopsida</taxon>
        <taxon>eudicotyledons</taxon>
        <taxon>Gunneridae</taxon>
        <taxon>Pentapetalae</taxon>
        <taxon>rosids</taxon>
        <taxon>fabids</taxon>
        <taxon>Fagales</taxon>
        <taxon>Fagaceae</taxon>
        <taxon>Castanea</taxon>
    </lineage>
</organism>
<feature type="compositionally biased region" description="Acidic residues" evidence="1">
    <location>
        <begin position="70"/>
        <end position="90"/>
    </location>
</feature>
<evidence type="ECO:0000313" key="3">
    <source>
        <dbReference type="Proteomes" id="UP000737018"/>
    </source>
</evidence>
<accession>A0A8J4R435</accession>
<dbReference type="OrthoDB" id="1739516at2759"/>
<feature type="compositionally biased region" description="Acidic residues" evidence="1">
    <location>
        <begin position="45"/>
        <end position="55"/>
    </location>
</feature>
<sequence>MAKSASTLKKRRTQKQNQNQNQNGMDFSESEMDVAEQLILLSGDSSDDQDAESEMDVAVHLIQLSGDSSGDQDDTNNNSVDEEEEEEEEEGKAAEQGNKCDTVDVSCTNGELVFLNDKSVADQEEDDQILWQRQRRFRCIYDLYNSTNPITLGEEVYTL</sequence>
<evidence type="ECO:0000256" key="1">
    <source>
        <dbReference type="SAM" id="MobiDB-lite"/>
    </source>
</evidence>
<feature type="region of interest" description="Disordered" evidence="1">
    <location>
        <begin position="1"/>
        <end position="101"/>
    </location>
</feature>